<evidence type="ECO:0000313" key="2">
    <source>
        <dbReference type="EMBL" id="KKL36255.1"/>
    </source>
</evidence>
<reference evidence="2" key="1">
    <citation type="journal article" date="2015" name="Nature">
        <title>Complex archaea that bridge the gap between prokaryotes and eukaryotes.</title>
        <authorList>
            <person name="Spang A."/>
            <person name="Saw J.H."/>
            <person name="Jorgensen S.L."/>
            <person name="Zaremba-Niedzwiedzka K."/>
            <person name="Martijn J."/>
            <person name="Lind A.E."/>
            <person name="van Eijk R."/>
            <person name="Schleper C."/>
            <person name="Guy L."/>
            <person name="Ettema T.J."/>
        </authorList>
    </citation>
    <scope>NUCLEOTIDE SEQUENCE</scope>
</reference>
<organism evidence="2">
    <name type="scientific">marine sediment metagenome</name>
    <dbReference type="NCBI Taxonomy" id="412755"/>
    <lineage>
        <taxon>unclassified sequences</taxon>
        <taxon>metagenomes</taxon>
        <taxon>ecological metagenomes</taxon>
    </lineage>
</organism>
<comment type="caution">
    <text evidence="2">The sequence shown here is derived from an EMBL/GenBank/DDBJ whole genome shotgun (WGS) entry which is preliminary data.</text>
</comment>
<gene>
    <name evidence="2" type="ORF">LCGC14_2368290</name>
</gene>
<evidence type="ECO:0000256" key="1">
    <source>
        <dbReference type="SAM" id="MobiDB-lite"/>
    </source>
</evidence>
<protein>
    <submittedName>
        <fullName evidence="2">Uncharacterized protein</fullName>
    </submittedName>
</protein>
<dbReference type="EMBL" id="LAZR01034855">
    <property type="protein sequence ID" value="KKL36255.1"/>
    <property type="molecule type" value="Genomic_DNA"/>
</dbReference>
<feature type="non-terminal residue" evidence="2">
    <location>
        <position position="1"/>
    </location>
</feature>
<name>A0A0F9C4P4_9ZZZZ</name>
<accession>A0A0F9C4P4</accession>
<feature type="compositionally biased region" description="Basic and acidic residues" evidence="1">
    <location>
        <begin position="13"/>
        <end position="23"/>
    </location>
</feature>
<dbReference type="AlphaFoldDB" id="A0A0F9C4P4"/>
<proteinExistence type="predicted"/>
<sequence>FDNLRSDPTLGPEFERLVAEPEE</sequence>
<feature type="region of interest" description="Disordered" evidence="1">
    <location>
        <begin position="1"/>
        <end position="23"/>
    </location>
</feature>